<sequence>MTTQNNGWISNDIRPDSDGTYLVVLDDYTVTTLDFEEWEGRWDCYNDDAVLFWQPFPPAPNSK</sequence>
<evidence type="ECO:0000313" key="1">
    <source>
        <dbReference type="EMBL" id="OZN24892.1"/>
    </source>
</evidence>
<evidence type="ECO:0008006" key="5">
    <source>
        <dbReference type="Google" id="ProtNLM"/>
    </source>
</evidence>
<organism evidence="2 4">
    <name type="scientific">Actinobacillus seminis</name>
    <dbReference type="NCBI Taxonomy" id="722"/>
    <lineage>
        <taxon>Bacteria</taxon>
        <taxon>Pseudomonadati</taxon>
        <taxon>Pseudomonadota</taxon>
        <taxon>Gammaproteobacteria</taxon>
        <taxon>Pasteurellales</taxon>
        <taxon>Pasteurellaceae</taxon>
        <taxon>Actinobacillus</taxon>
    </lineage>
</organism>
<dbReference type="Proteomes" id="UP000215738">
    <property type="component" value="Unassembled WGS sequence"/>
</dbReference>
<evidence type="ECO:0000313" key="2">
    <source>
        <dbReference type="EMBL" id="SUU36609.1"/>
    </source>
</evidence>
<dbReference type="Proteomes" id="UP000254507">
    <property type="component" value="Unassembled WGS sequence"/>
</dbReference>
<dbReference type="RefSeq" id="WP_094946345.1">
    <property type="nucleotide sequence ID" value="NZ_NLFK01000005.1"/>
</dbReference>
<keyword evidence="3" id="KW-1185">Reference proteome</keyword>
<gene>
    <name evidence="1" type="ORF">CFY87_06050</name>
    <name evidence="2" type="ORF">NCTC10851_01286</name>
</gene>
<dbReference type="EMBL" id="NLFK01000005">
    <property type="protein sequence ID" value="OZN24892.1"/>
    <property type="molecule type" value="Genomic_DNA"/>
</dbReference>
<accession>A0A263HCX9</accession>
<dbReference type="AlphaFoldDB" id="A0A263HCX9"/>
<proteinExistence type="predicted"/>
<evidence type="ECO:0000313" key="4">
    <source>
        <dbReference type="Proteomes" id="UP000254507"/>
    </source>
</evidence>
<reference evidence="1 3" key="1">
    <citation type="submission" date="2017-07" db="EMBL/GenBank/DDBJ databases">
        <title>Virulence factors identified in Actinobacillus seminis.</title>
        <authorList>
            <person name="Negrete-Abascal E."/>
            <person name="Vaca-Pacheco S."/>
            <person name="Montes-Garcia F."/>
            <person name="Leyto-Gil A.M."/>
            <person name="Fragoso-Garcia E."/>
            <person name="Carvente-Garcia R."/>
            <person name="Perez-Agueros S."/>
            <person name="Castelan-Sanchez H.G."/>
            <person name="Garcia-Molina A."/>
            <person name="Villamar T.E."/>
            <person name="Vazquez-Cruz C."/>
        </authorList>
    </citation>
    <scope>NUCLEOTIDE SEQUENCE [LARGE SCALE GENOMIC DNA]</scope>
    <source>
        <strain evidence="1 3">ATCC 15768</strain>
    </source>
</reference>
<dbReference type="EMBL" id="UFSB01000001">
    <property type="protein sequence ID" value="SUU36609.1"/>
    <property type="molecule type" value="Genomic_DNA"/>
</dbReference>
<name>A0A263HCX9_9PAST</name>
<dbReference type="OrthoDB" id="5682686at2"/>
<dbReference type="InParanoid" id="A0A263HCX9"/>
<reference evidence="2 4" key="2">
    <citation type="submission" date="2018-06" db="EMBL/GenBank/DDBJ databases">
        <authorList>
            <consortium name="Pathogen Informatics"/>
            <person name="Doyle S."/>
        </authorList>
    </citation>
    <scope>NUCLEOTIDE SEQUENCE [LARGE SCALE GENOMIC DNA]</scope>
    <source>
        <strain evidence="2 4">NCTC10851</strain>
    </source>
</reference>
<protein>
    <recommendedName>
        <fullName evidence="5">DUF551 domain-containing protein</fullName>
    </recommendedName>
</protein>
<evidence type="ECO:0000313" key="3">
    <source>
        <dbReference type="Proteomes" id="UP000215738"/>
    </source>
</evidence>